<comment type="catalytic activity">
    <reaction evidence="1">
        <text>S-ubiquitinyl-[E2 ubiquitin-conjugating enzyme]-L-cysteine + [acceptor protein]-L-lysine = [E2 ubiquitin-conjugating enzyme]-L-cysteine + N(6)-ubiquitinyl-[acceptor protein]-L-lysine.</text>
        <dbReference type="EC" id="2.3.2.27"/>
    </reaction>
</comment>
<keyword evidence="4 8" id="KW-0863">Zinc-finger</keyword>
<keyword evidence="5" id="KW-0833">Ubl conjugation pathway</keyword>
<sequence>MLAFTFSGIFIKIFAYLCNRINSQRQVVAAGAAQPTTTGGGGFREIVVQTSPSREVELVVEETRIDFEGIKERKGGLSNCTICICEIEDEQLCWEFVALVCCSIPWWVPFLISRLRPVTAGNYETATQSAQDMVVITIFEGEKEAQIDNINSKIDVPKSSEHINSVNGSDHDDECAICLSGSRAESPFLWEVLPQCNHGFHADCILIWLEINKTCPLCRKIFPVA</sequence>
<dbReference type="InterPro" id="IPR053238">
    <property type="entry name" value="RING-H2_zinc_finger"/>
</dbReference>
<dbReference type="EMBL" id="JBJUIK010000004">
    <property type="protein sequence ID" value="KAL3530360.1"/>
    <property type="molecule type" value="Genomic_DNA"/>
</dbReference>
<dbReference type="GO" id="GO:0008270">
    <property type="term" value="F:zinc ion binding"/>
    <property type="evidence" value="ECO:0007669"/>
    <property type="project" value="UniProtKB-KW"/>
</dbReference>
<evidence type="ECO:0000256" key="7">
    <source>
        <dbReference type="ARBA" id="ARBA00024209"/>
    </source>
</evidence>
<organism evidence="10 11">
    <name type="scientific">Cinchona calisaya</name>
    <dbReference type="NCBI Taxonomy" id="153742"/>
    <lineage>
        <taxon>Eukaryota</taxon>
        <taxon>Viridiplantae</taxon>
        <taxon>Streptophyta</taxon>
        <taxon>Embryophyta</taxon>
        <taxon>Tracheophyta</taxon>
        <taxon>Spermatophyta</taxon>
        <taxon>Magnoliopsida</taxon>
        <taxon>eudicotyledons</taxon>
        <taxon>Gunneridae</taxon>
        <taxon>Pentapetalae</taxon>
        <taxon>asterids</taxon>
        <taxon>lamiids</taxon>
        <taxon>Gentianales</taxon>
        <taxon>Rubiaceae</taxon>
        <taxon>Cinchonoideae</taxon>
        <taxon>Cinchoneae</taxon>
        <taxon>Cinchona</taxon>
    </lineage>
</organism>
<feature type="domain" description="RING-type" evidence="9">
    <location>
        <begin position="175"/>
        <end position="219"/>
    </location>
</feature>
<dbReference type="PROSITE" id="PS50089">
    <property type="entry name" value="ZF_RING_2"/>
    <property type="match status" value="1"/>
</dbReference>
<evidence type="ECO:0000256" key="3">
    <source>
        <dbReference type="ARBA" id="ARBA00022723"/>
    </source>
</evidence>
<dbReference type="Proteomes" id="UP001630127">
    <property type="component" value="Unassembled WGS sequence"/>
</dbReference>
<keyword evidence="11" id="KW-1185">Reference proteome</keyword>
<evidence type="ECO:0000256" key="1">
    <source>
        <dbReference type="ARBA" id="ARBA00000900"/>
    </source>
</evidence>
<dbReference type="SUPFAM" id="SSF57850">
    <property type="entry name" value="RING/U-box"/>
    <property type="match status" value="1"/>
</dbReference>
<evidence type="ECO:0000313" key="11">
    <source>
        <dbReference type="Proteomes" id="UP001630127"/>
    </source>
</evidence>
<evidence type="ECO:0000256" key="6">
    <source>
        <dbReference type="ARBA" id="ARBA00022833"/>
    </source>
</evidence>
<evidence type="ECO:0000256" key="5">
    <source>
        <dbReference type="ARBA" id="ARBA00022786"/>
    </source>
</evidence>
<comment type="caution">
    <text evidence="10">The sequence shown here is derived from an EMBL/GenBank/DDBJ whole genome shotgun (WGS) entry which is preliminary data.</text>
</comment>
<evidence type="ECO:0000259" key="9">
    <source>
        <dbReference type="PROSITE" id="PS50089"/>
    </source>
</evidence>
<evidence type="ECO:0000256" key="4">
    <source>
        <dbReference type="ARBA" id="ARBA00022771"/>
    </source>
</evidence>
<accession>A0ABD3AEV0</accession>
<reference evidence="10 11" key="1">
    <citation type="submission" date="2024-11" db="EMBL/GenBank/DDBJ databases">
        <title>A near-complete genome assembly of Cinchona calisaya.</title>
        <authorList>
            <person name="Lian D.C."/>
            <person name="Zhao X.W."/>
            <person name="Wei L."/>
        </authorList>
    </citation>
    <scope>NUCLEOTIDE SEQUENCE [LARGE SCALE GENOMIC DNA]</scope>
    <source>
        <tissue evidence="10">Nenye</tissue>
    </source>
</reference>
<dbReference type="PANTHER" id="PTHR14155:SF627">
    <property type="entry name" value="OS06G0192800 PROTEIN"/>
    <property type="match status" value="1"/>
</dbReference>
<dbReference type="EC" id="2.3.2.27" evidence="2"/>
<evidence type="ECO:0000256" key="8">
    <source>
        <dbReference type="PROSITE-ProRule" id="PRU00175"/>
    </source>
</evidence>
<dbReference type="InterPro" id="IPR001841">
    <property type="entry name" value="Znf_RING"/>
</dbReference>
<protein>
    <recommendedName>
        <fullName evidence="2">RING-type E3 ubiquitin transferase</fullName>
        <ecNumber evidence="2">2.3.2.27</ecNumber>
    </recommendedName>
</protein>
<dbReference type="Gene3D" id="3.30.40.10">
    <property type="entry name" value="Zinc/RING finger domain, C3HC4 (zinc finger)"/>
    <property type="match status" value="1"/>
</dbReference>
<dbReference type="SMART" id="SM00184">
    <property type="entry name" value="RING"/>
    <property type="match status" value="1"/>
</dbReference>
<dbReference type="Pfam" id="PF13639">
    <property type="entry name" value="zf-RING_2"/>
    <property type="match status" value="1"/>
</dbReference>
<dbReference type="InterPro" id="IPR013083">
    <property type="entry name" value="Znf_RING/FYVE/PHD"/>
</dbReference>
<name>A0ABD3AEV0_9GENT</name>
<dbReference type="AlphaFoldDB" id="A0ABD3AEV0"/>
<gene>
    <name evidence="10" type="ORF">ACH5RR_009682</name>
</gene>
<evidence type="ECO:0000256" key="2">
    <source>
        <dbReference type="ARBA" id="ARBA00012483"/>
    </source>
</evidence>
<dbReference type="PANTHER" id="PTHR14155">
    <property type="entry name" value="RING FINGER DOMAIN-CONTAINING"/>
    <property type="match status" value="1"/>
</dbReference>
<proteinExistence type="inferred from homology"/>
<keyword evidence="3" id="KW-0479">Metal-binding</keyword>
<dbReference type="GO" id="GO:0061630">
    <property type="term" value="F:ubiquitin protein ligase activity"/>
    <property type="evidence" value="ECO:0007669"/>
    <property type="project" value="UniProtKB-EC"/>
</dbReference>
<comment type="similarity">
    <text evidence="7">Belongs to the RING-type zinc finger family. ATL subfamily.</text>
</comment>
<keyword evidence="6" id="KW-0862">Zinc</keyword>
<evidence type="ECO:0000313" key="10">
    <source>
        <dbReference type="EMBL" id="KAL3530360.1"/>
    </source>
</evidence>